<dbReference type="Pfam" id="PF19593">
    <property type="entry name" value="DUF6098"/>
    <property type="match status" value="1"/>
</dbReference>
<dbReference type="InterPro" id="IPR046080">
    <property type="entry name" value="DUF6098"/>
</dbReference>
<dbReference type="EMBL" id="BAABAJ010000033">
    <property type="protein sequence ID" value="GAA3941742.1"/>
    <property type="molecule type" value="Genomic_DNA"/>
</dbReference>
<comment type="caution">
    <text evidence="1">The sequence shown here is derived from an EMBL/GenBank/DDBJ whole genome shotgun (WGS) entry which is preliminary data.</text>
</comment>
<evidence type="ECO:0000313" key="2">
    <source>
        <dbReference type="Proteomes" id="UP001501000"/>
    </source>
</evidence>
<sequence>MHRTPDHLDAMPTIATLDELTDLIASRRHLYVRWSLGPYVDLAGPTSRDGLTGVELPGLSANPLDVEEWWGDRSLRTWAARRLYDYSHLPRIRDGVVRPWLLHGREAARGPDNEPLVRDVRPLGWIAPEVIEQAEEEIARQVGAWGPLDRH</sequence>
<gene>
    <name evidence="1" type="ORF">GCM10022244_57110</name>
</gene>
<organism evidence="1 2">
    <name type="scientific">Streptomyces gulbargensis</name>
    <dbReference type="NCBI Taxonomy" id="364901"/>
    <lineage>
        <taxon>Bacteria</taxon>
        <taxon>Bacillati</taxon>
        <taxon>Actinomycetota</taxon>
        <taxon>Actinomycetes</taxon>
        <taxon>Kitasatosporales</taxon>
        <taxon>Streptomycetaceae</taxon>
        <taxon>Streptomyces</taxon>
    </lineage>
</organism>
<name>A0ABP7NE53_9ACTN</name>
<accession>A0ABP7NE53</accession>
<reference evidence="2" key="1">
    <citation type="journal article" date="2019" name="Int. J. Syst. Evol. Microbiol.">
        <title>The Global Catalogue of Microorganisms (GCM) 10K type strain sequencing project: providing services to taxonomists for standard genome sequencing and annotation.</title>
        <authorList>
            <consortium name="The Broad Institute Genomics Platform"/>
            <consortium name="The Broad Institute Genome Sequencing Center for Infectious Disease"/>
            <person name="Wu L."/>
            <person name="Ma J."/>
        </authorList>
    </citation>
    <scope>NUCLEOTIDE SEQUENCE [LARGE SCALE GENOMIC DNA]</scope>
    <source>
        <strain evidence="2">JCM 16956</strain>
    </source>
</reference>
<protein>
    <submittedName>
        <fullName evidence="1">Uncharacterized protein</fullName>
    </submittedName>
</protein>
<proteinExistence type="predicted"/>
<dbReference type="Proteomes" id="UP001501000">
    <property type="component" value="Unassembled WGS sequence"/>
</dbReference>
<evidence type="ECO:0000313" key="1">
    <source>
        <dbReference type="EMBL" id="GAA3941742.1"/>
    </source>
</evidence>
<keyword evidence="2" id="KW-1185">Reference proteome</keyword>